<reference evidence="1" key="1">
    <citation type="journal article" date="2019" name="bioRxiv">
        <title>The Genome of the Zebra Mussel, Dreissena polymorpha: A Resource for Invasive Species Research.</title>
        <authorList>
            <person name="McCartney M.A."/>
            <person name="Auch B."/>
            <person name="Kono T."/>
            <person name="Mallez S."/>
            <person name="Zhang Y."/>
            <person name="Obille A."/>
            <person name="Becker A."/>
            <person name="Abrahante J.E."/>
            <person name="Garbe J."/>
            <person name="Badalamenti J.P."/>
            <person name="Herman A."/>
            <person name="Mangelson H."/>
            <person name="Liachko I."/>
            <person name="Sullivan S."/>
            <person name="Sone E.D."/>
            <person name="Koren S."/>
            <person name="Silverstein K.A.T."/>
            <person name="Beckman K.B."/>
            <person name="Gohl D.M."/>
        </authorList>
    </citation>
    <scope>NUCLEOTIDE SEQUENCE</scope>
    <source>
        <strain evidence="1">Duluth1</strain>
        <tissue evidence="1">Whole animal</tissue>
    </source>
</reference>
<dbReference type="EMBL" id="JAIWYP010000003">
    <property type="protein sequence ID" value="KAH3854769.1"/>
    <property type="molecule type" value="Genomic_DNA"/>
</dbReference>
<dbReference type="Proteomes" id="UP000828390">
    <property type="component" value="Unassembled WGS sequence"/>
</dbReference>
<comment type="caution">
    <text evidence="1">The sequence shown here is derived from an EMBL/GenBank/DDBJ whole genome shotgun (WGS) entry which is preliminary data.</text>
</comment>
<evidence type="ECO:0000313" key="2">
    <source>
        <dbReference type="Proteomes" id="UP000828390"/>
    </source>
</evidence>
<protein>
    <submittedName>
        <fullName evidence="1">Uncharacterized protein</fullName>
    </submittedName>
</protein>
<accession>A0A9D4LBI9</accession>
<organism evidence="1 2">
    <name type="scientific">Dreissena polymorpha</name>
    <name type="common">Zebra mussel</name>
    <name type="synonym">Mytilus polymorpha</name>
    <dbReference type="NCBI Taxonomy" id="45954"/>
    <lineage>
        <taxon>Eukaryota</taxon>
        <taxon>Metazoa</taxon>
        <taxon>Spiralia</taxon>
        <taxon>Lophotrochozoa</taxon>
        <taxon>Mollusca</taxon>
        <taxon>Bivalvia</taxon>
        <taxon>Autobranchia</taxon>
        <taxon>Heteroconchia</taxon>
        <taxon>Euheterodonta</taxon>
        <taxon>Imparidentia</taxon>
        <taxon>Neoheterodontei</taxon>
        <taxon>Myida</taxon>
        <taxon>Dreissenoidea</taxon>
        <taxon>Dreissenidae</taxon>
        <taxon>Dreissena</taxon>
    </lineage>
</organism>
<sequence>MVTNKTLCVLQSGKPGLTSTSASSCPMVSISLNMVIRLLKPAMVSFLCSRAARSSSHFLRM</sequence>
<reference evidence="1" key="2">
    <citation type="submission" date="2020-11" db="EMBL/GenBank/DDBJ databases">
        <authorList>
            <person name="McCartney M.A."/>
            <person name="Auch B."/>
            <person name="Kono T."/>
            <person name="Mallez S."/>
            <person name="Becker A."/>
            <person name="Gohl D.M."/>
            <person name="Silverstein K.A.T."/>
            <person name="Koren S."/>
            <person name="Bechman K.B."/>
            <person name="Herman A."/>
            <person name="Abrahante J.E."/>
            <person name="Garbe J."/>
        </authorList>
    </citation>
    <scope>NUCLEOTIDE SEQUENCE</scope>
    <source>
        <strain evidence="1">Duluth1</strain>
        <tissue evidence="1">Whole animal</tissue>
    </source>
</reference>
<keyword evidence="2" id="KW-1185">Reference proteome</keyword>
<evidence type="ECO:0000313" key="1">
    <source>
        <dbReference type="EMBL" id="KAH3854769.1"/>
    </source>
</evidence>
<gene>
    <name evidence="1" type="ORF">DPMN_097318</name>
</gene>
<dbReference type="PROSITE" id="PS51257">
    <property type="entry name" value="PROKAR_LIPOPROTEIN"/>
    <property type="match status" value="1"/>
</dbReference>
<dbReference type="AlphaFoldDB" id="A0A9D4LBI9"/>
<name>A0A9D4LBI9_DREPO</name>
<proteinExistence type="predicted"/>